<dbReference type="Proteomes" id="UP000053051">
    <property type="component" value="Unassembled WGS sequence"/>
</dbReference>
<proteinExistence type="predicted"/>
<evidence type="ECO:0000313" key="1">
    <source>
        <dbReference type="EMBL" id="CCH67674.1"/>
    </source>
</evidence>
<keyword evidence="2" id="KW-1185">Reference proteome</keyword>
<evidence type="ECO:0000313" key="2">
    <source>
        <dbReference type="Proteomes" id="UP000053051"/>
    </source>
</evidence>
<protein>
    <submittedName>
        <fullName evidence="1">Uncharacterized protein</fullName>
    </submittedName>
</protein>
<reference evidence="1 2" key="1">
    <citation type="submission" date="2012-05" db="EMBL/GenBank/DDBJ databases">
        <authorList>
            <person name="Hilton J."/>
        </authorList>
    </citation>
    <scope>NUCLEOTIDE SEQUENCE [LARGE SCALE GENOMIC DNA]</scope>
    <source>
        <strain evidence="1 2">HH01</strain>
    </source>
</reference>
<gene>
    <name evidence="1" type="ORF">RINTHH_15190</name>
</gene>
<sequence length="42" mass="4810">MEQLLGQLQNKIVMSREEVNTINNYLNSKVSLIRDLAEGNSF</sequence>
<reference evidence="2" key="2">
    <citation type="submission" date="2016-01" db="EMBL/GenBank/DDBJ databases">
        <title>Diatom-associated endosymboitic cyanobacterium lacks core nitrogen metabolism enzymes.</title>
        <authorList>
            <person name="Hilton J.A."/>
            <person name="Foster R.A."/>
            <person name="Tripp H.J."/>
            <person name="Carter B.J."/>
            <person name="Zehr J.P."/>
            <person name="Villareal T.A."/>
        </authorList>
    </citation>
    <scope>NUCLEOTIDE SEQUENCE [LARGE SCALE GENOMIC DNA]</scope>
    <source>
        <strain evidence="2">HH01</strain>
    </source>
</reference>
<accession>M1WSV8</accession>
<dbReference type="EMBL" id="CAIY01000053">
    <property type="protein sequence ID" value="CCH67674.1"/>
    <property type="molecule type" value="Genomic_DNA"/>
</dbReference>
<dbReference type="AlphaFoldDB" id="M1WSV8"/>
<comment type="caution">
    <text evidence="1">The sequence shown here is derived from an EMBL/GenBank/DDBJ whole genome shotgun (WGS) entry which is preliminary data.</text>
</comment>
<organism evidence="1 2">
    <name type="scientific">Richelia intracellularis HH01</name>
    <dbReference type="NCBI Taxonomy" id="1165094"/>
    <lineage>
        <taxon>Bacteria</taxon>
        <taxon>Bacillati</taxon>
        <taxon>Cyanobacteriota</taxon>
        <taxon>Cyanophyceae</taxon>
        <taxon>Nostocales</taxon>
        <taxon>Nostocaceae</taxon>
        <taxon>Richelia</taxon>
    </lineage>
</organism>
<name>M1WSV8_9NOST</name>